<dbReference type="AlphaFoldDB" id="A0AAW0J268"/>
<keyword evidence="4" id="KW-1185">Reference proteome</keyword>
<dbReference type="PANTHER" id="PTHR46315">
    <property type="entry name" value="SPERMINE SYNTHASE"/>
    <property type="match status" value="1"/>
</dbReference>
<dbReference type="GO" id="GO:0006597">
    <property type="term" value="P:spermine biosynthetic process"/>
    <property type="evidence" value="ECO:0007669"/>
    <property type="project" value="InterPro"/>
</dbReference>
<comment type="caution">
    <text evidence="3">The sequence shown here is derived from an EMBL/GenBank/DDBJ whole genome shotgun (WGS) entry which is preliminary data.</text>
</comment>
<feature type="compositionally biased region" description="Basic and acidic residues" evidence="1">
    <location>
        <begin position="59"/>
        <end position="71"/>
    </location>
</feature>
<evidence type="ECO:0000313" key="3">
    <source>
        <dbReference type="EMBL" id="KAK7820541.1"/>
    </source>
</evidence>
<dbReference type="Proteomes" id="UP001488838">
    <property type="component" value="Unassembled WGS sequence"/>
</dbReference>
<dbReference type="InterPro" id="IPR015576">
    <property type="entry name" value="Spermine_synthase_animal"/>
</dbReference>
<dbReference type="PANTHER" id="PTHR46315:SF1">
    <property type="entry name" value="SPERMINE SYNTHASE"/>
    <property type="match status" value="1"/>
</dbReference>
<reference evidence="3 4" key="1">
    <citation type="journal article" date="2023" name="bioRxiv">
        <title>Conserved and derived expression patterns and positive selection on dental genes reveal complex evolutionary context of ever-growing rodent molars.</title>
        <authorList>
            <person name="Calamari Z.T."/>
            <person name="Song A."/>
            <person name="Cohen E."/>
            <person name="Akter M."/>
            <person name="Roy R.D."/>
            <person name="Hallikas O."/>
            <person name="Christensen M.M."/>
            <person name="Li P."/>
            <person name="Marangoni P."/>
            <person name="Jernvall J."/>
            <person name="Klein O.D."/>
        </authorList>
    </citation>
    <scope>NUCLEOTIDE SEQUENCE [LARGE SCALE GENOMIC DNA]</scope>
    <source>
        <strain evidence="3">V071</strain>
    </source>
</reference>
<gene>
    <name evidence="3" type="ORF">U0070_006310</name>
</gene>
<dbReference type="GO" id="GO:0016768">
    <property type="term" value="F:spermine synthase activity"/>
    <property type="evidence" value="ECO:0007669"/>
    <property type="project" value="InterPro"/>
</dbReference>
<accession>A0AAW0J268</accession>
<name>A0AAW0J268_MYOGA</name>
<dbReference type="Gene3D" id="3.30.160.110">
    <property type="entry name" value="Siroheme synthase, domain 2"/>
    <property type="match status" value="1"/>
</dbReference>
<dbReference type="InterPro" id="IPR040900">
    <property type="entry name" value="SpmSyn_N"/>
</dbReference>
<proteinExistence type="predicted"/>
<organism evidence="3 4">
    <name type="scientific">Myodes glareolus</name>
    <name type="common">Bank vole</name>
    <name type="synonym">Clethrionomys glareolus</name>
    <dbReference type="NCBI Taxonomy" id="447135"/>
    <lineage>
        <taxon>Eukaryota</taxon>
        <taxon>Metazoa</taxon>
        <taxon>Chordata</taxon>
        <taxon>Craniata</taxon>
        <taxon>Vertebrata</taxon>
        <taxon>Euteleostomi</taxon>
        <taxon>Mammalia</taxon>
        <taxon>Eutheria</taxon>
        <taxon>Euarchontoglires</taxon>
        <taxon>Glires</taxon>
        <taxon>Rodentia</taxon>
        <taxon>Myomorpha</taxon>
        <taxon>Muroidea</taxon>
        <taxon>Cricetidae</taxon>
        <taxon>Arvicolinae</taxon>
        <taxon>Myodes</taxon>
    </lineage>
</organism>
<evidence type="ECO:0000259" key="2">
    <source>
        <dbReference type="Pfam" id="PF17950"/>
    </source>
</evidence>
<feature type="domain" description="Spermine synthase N-terminal" evidence="2">
    <location>
        <begin position="83"/>
        <end position="168"/>
    </location>
</feature>
<dbReference type="Pfam" id="PF17950">
    <property type="entry name" value="SpmSyn_N"/>
    <property type="match status" value="1"/>
</dbReference>
<feature type="region of interest" description="Disordered" evidence="1">
    <location>
        <begin position="50"/>
        <end position="71"/>
    </location>
</feature>
<evidence type="ECO:0000313" key="4">
    <source>
        <dbReference type="Proteomes" id="UP001488838"/>
    </source>
</evidence>
<dbReference type="EMBL" id="JBBHLL010000071">
    <property type="protein sequence ID" value="KAK7820541.1"/>
    <property type="molecule type" value="Genomic_DNA"/>
</dbReference>
<protein>
    <recommendedName>
        <fullName evidence="2">Spermine synthase N-terminal domain-containing protein</fullName>
    </recommendedName>
</protein>
<evidence type="ECO:0000256" key="1">
    <source>
        <dbReference type="SAM" id="MobiDB-lite"/>
    </source>
</evidence>
<sequence length="174" mass="19575">MPTLVILRLPVDLVEWNLTVREDMVVSGAPRETVGTAAAVKLCHEDLGANSDETATSQSEEKKEVTRDKHISKNVQDRCPGCLKEQGMTESVHTWQDHGFLATYTNKNSSFANLRIYLHELALLDLQSYDTDAQGKQETDRLLNKIEEKNERTESGQYWAGLPPIVRGQILAYC</sequence>